<gene>
    <name evidence="7" type="ORF">CLV94_2033</name>
</gene>
<keyword evidence="8" id="KW-1185">Reference proteome</keyword>
<dbReference type="NCBIfam" id="TIGR04183">
    <property type="entry name" value="Por_Secre_tail"/>
    <property type="match status" value="1"/>
</dbReference>
<dbReference type="PANTHER" id="PTHR45982">
    <property type="entry name" value="REGULATOR OF CHROMOSOME CONDENSATION"/>
    <property type="match status" value="1"/>
</dbReference>
<dbReference type="Pfam" id="PF00415">
    <property type="entry name" value="RCC1"/>
    <property type="match status" value="2"/>
</dbReference>
<dbReference type="InterPro" id="IPR051553">
    <property type="entry name" value="Ran_GTPase-activating"/>
</dbReference>
<evidence type="ECO:0000259" key="5">
    <source>
        <dbReference type="Pfam" id="PF18962"/>
    </source>
</evidence>
<dbReference type="AlphaFoldDB" id="A0A495MFN5"/>
<evidence type="ECO:0000313" key="7">
    <source>
        <dbReference type="EMBL" id="RKS23129.1"/>
    </source>
</evidence>
<dbReference type="EMBL" id="RBLC01000002">
    <property type="protein sequence ID" value="RKS23129.1"/>
    <property type="molecule type" value="Genomic_DNA"/>
</dbReference>
<reference evidence="7 8" key="1">
    <citation type="submission" date="2018-10" db="EMBL/GenBank/DDBJ databases">
        <title>Genomic Encyclopedia of Archaeal and Bacterial Type Strains, Phase II (KMG-II): from individual species to whole genera.</title>
        <authorList>
            <person name="Goeker M."/>
        </authorList>
    </citation>
    <scope>NUCLEOTIDE SEQUENCE [LARGE SCALE GENOMIC DNA]</scope>
    <source>
        <strain evidence="7 8">DSM 29537</strain>
    </source>
</reference>
<sequence length="458" mass="48545">MKKTITLFLIFLSLQNYAQCWQTISSGIDHTLAIKPDGTLWAWGENGVGQLGDGSDVDKNVPVQIGTANNWKEISAGTRFSLAIKTDGTLWAWGNNALGQLGDGTNTRRYYPVRIGTATDWKSISASAGTLGGHSLAIKTNGTLWAWGFNSSGQLGNSSLTSRNQPVQVGTDTNWNAICAGSSYSVAIKVTGTLWAWGNNVSYQLGDGTGTSKLTPTQIGTATNWKSIDTTRNHTLGIKTDGTLWTWGFGSEGQLGLGTVLYINVPTQVGSDNDWAKAVAGDDHSLALKTNGTLWSWGKNESGELGLGTNSTTDITVPTQVNTNADKTLISTGGEFSLIMNADGFLYATGFNADGELGDGTNTNKNTLTPVICTALGVNEFGATKVNAYPNPVRDLLQLSYGQGITMVSVYNLLGQEVFSKSIQDNEAALDLSALSPGTYLVKVTSAANTQTLKIVKQ</sequence>
<dbReference type="InterPro" id="IPR000408">
    <property type="entry name" value="Reg_chr_condens"/>
</dbReference>
<dbReference type="Gene3D" id="2.130.10.30">
    <property type="entry name" value="Regulator of chromosome condensation 1/beta-lactamase-inhibitor protein II"/>
    <property type="match status" value="2"/>
</dbReference>
<dbReference type="InterPro" id="IPR026444">
    <property type="entry name" value="Secre_tail"/>
</dbReference>
<accession>A0A495MFN5</accession>
<protein>
    <submittedName>
        <fullName evidence="7">Putative secreted protein (Por secretion system target)</fullName>
    </submittedName>
</protein>
<dbReference type="OrthoDB" id="1081439at2"/>
<dbReference type="Proteomes" id="UP000277579">
    <property type="component" value="Unassembled WGS sequence"/>
</dbReference>
<evidence type="ECO:0000256" key="3">
    <source>
        <dbReference type="ARBA" id="ARBA00022737"/>
    </source>
</evidence>
<dbReference type="PANTHER" id="PTHR45982:SF1">
    <property type="entry name" value="REGULATOR OF CHROMOSOME CONDENSATION"/>
    <property type="match status" value="1"/>
</dbReference>
<dbReference type="SUPFAM" id="SSF50985">
    <property type="entry name" value="RCC1/BLIP-II"/>
    <property type="match status" value="1"/>
</dbReference>
<dbReference type="Pfam" id="PF25390">
    <property type="entry name" value="WD40_RLD"/>
    <property type="match status" value="1"/>
</dbReference>
<feature type="chain" id="PRO_5019754210" evidence="4">
    <location>
        <begin position="19"/>
        <end position="458"/>
    </location>
</feature>
<keyword evidence="1" id="KW-0344">Guanine-nucleotide releasing factor</keyword>
<keyword evidence="3" id="KW-0677">Repeat</keyword>
<dbReference type="PROSITE" id="PS50012">
    <property type="entry name" value="RCC1_3"/>
    <property type="match status" value="6"/>
</dbReference>
<dbReference type="InterPro" id="IPR009091">
    <property type="entry name" value="RCC1/BLIP-II"/>
</dbReference>
<proteinExistence type="predicted"/>
<dbReference type="PROSITE" id="PS00626">
    <property type="entry name" value="RCC1_2"/>
    <property type="match status" value="1"/>
</dbReference>
<evidence type="ECO:0000256" key="4">
    <source>
        <dbReference type="SAM" id="SignalP"/>
    </source>
</evidence>
<feature type="signal peptide" evidence="4">
    <location>
        <begin position="1"/>
        <end position="18"/>
    </location>
</feature>
<organism evidence="7 8">
    <name type="scientific">Flavobacterium endophyticum</name>
    <dbReference type="NCBI Taxonomy" id="1540163"/>
    <lineage>
        <taxon>Bacteria</taxon>
        <taxon>Pseudomonadati</taxon>
        <taxon>Bacteroidota</taxon>
        <taxon>Flavobacteriia</taxon>
        <taxon>Flavobacteriales</taxon>
        <taxon>Flavobacteriaceae</taxon>
        <taxon>Flavobacterium</taxon>
    </lineage>
</organism>
<keyword evidence="2 4" id="KW-0732">Signal</keyword>
<evidence type="ECO:0000256" key="2">
    <source>
        <dbReference type="ARBA" id="ARBA00022729"/>
    </source>
</evidence>
<feature type="domain" description="Secretion system C-terminal sorting" evidence="5">
    <location>
        <begin position="389"/>
        <end position="456"/>
    </location>
</feature>
<dbReference type="PRINTS" id="PR00633">
    <property type="entry name" value="RCCNDNSATION"/>
</dbReference>
<evidence type="ECO:0000313" key="8">
    <source>
        <dbReference type="Proteomes" id="UP000277579"/>
    </source>
</evidence>
<dbReference type="GO" id="GO:0005085">
    <property type="term" value="F:guanyl-nucleotide exchange factor activity"/>
    <property type="evidence" value="ECO:0007669"/>
    <property type="project" value="TreeGrafter"/>
</dbReference>
<evidence type="ECO:0000256" key="1">
    <source>
        <dbReference type="ARBA" id="ARBA00022658"/>
    </source>
</evidence>
<name>A0A495MFN5_9FLAO</name>
<dbReference type="GO" id="GO:0005737">
    <property type="term" value="C:cytoplasm"/>
    <property type="evidence" value="ECO:0007669"/>
    <property type="project" value="TreeGrafter"/>
</dbReference>
<evidence type="ECO:0000259" key="6">
    <source>
        <dbReference type="Pfam" id="PF25390"/>
    </source>
</evidence>
<dbReference type="Pfam" id="PF18962">
    <property type="entry name" value="Por_Secre_tail"/>
    <property type="match status" value="1"/>
</dbReference>
<comment type="caution">
    <text evidence="7">The sequence shown here is derived from an EMBL/GenBank/DDBJ whole genome shotgun (WGS) entry which is preliminary data.</text>
</comment>
<dbReference type="RefSeq" id="WP_121376355.1">
    <property type="nucleotide sequence ID" value="NZ_RBLC01000002.1"/>
</dbReference>
<dbReference type="InterPro" id="IPR058923">
    <property type="entry name" value="RCC1-like_dom"/>
</dbReference>
<feature type="domain" description="RCC1-like" evidence="6">
    <location>
        <begin position="133"/>
        <end position="374"/>
    </location>
</feature>